<evidence type="ECO:0000313" key="3">
    <source>
        <dbReference type="EMBL" id="KPL61323.1"/>
    </source>
</evidence>
<dbReference type="AlphaFoldDB" id="A0A0P6WTU8"/>
<dbReference type="PRINTS" id="PR00081">
    <property type="entry name" value="GDHRDH"/>
</dbReference>
<sequence length="248" mass="27520">MKRMKSKIVCITGGASGIGKKLVEEFARKGAVVEFIDRDGEKGREHSHRLNAEGYTTQFHEADVGVPEEVKVVFNKIKEDHGVIDVLINNAGVSRFMSFWEMEPEDWNSILSSNLSSVFYCTREAAPLMKDRGACILNMASTRAAMSEPDTEAYSATKGGIVSLTHSLAITLSEMGIRVNSISPGWIQTEDYDSLRDIDHRQHPSGRVGKPEDIARACLFLAHPDNDFITGENIVIDGGMTRKMIYEH</sequence>
<dbReference type="SUPFAM" id="SSF51735">
    <property type="entry name" value="NAD(P)-binding Rossmann-fold domains"/>
    <property type="match status" value="1"/>
</dbReference>
<dbReference type="EMBL" id="LIXZ01000001">
    <property type="protein sequence ID" value="KPL61323.1"/>
    <property type="molecule type" value="Genomic_DNA"/>
</dbReference>
<dbReference type="GO" id="GO:0006633">
    <property type="term" value="P:fatty acid biosynthetic process"/>
    <property type="evidence" value="ECO:0007669"/>
    <property type="project" value="TreeGrafter"/>
</dbReference>
<proteinExistence type="inferred from homology"/>
<gene>
    <name evidence="3" type="ORF">AM506_01445</name>
</gene>
<dbReference type="Pfam" id="PF13561">
    <property type="entry name" value="adh_short_C2"/>
    <property type="match status" value="1"/>
</dbReference>
<accession>A0A0P6WTU8</accession>
<dbReference type="InterPro" id="IPR002347">
    <property type="entry name" value="SDR_fam"/>
</dbReference>
<dbReference type="FunFam" id="3.40.50.720:FF:000084">
    <property type="entry name" value="Short-chain dehydrogenase reductase"/>
    <property type="match status" value="1"/>
</dbReference>
<dbReference type="InterPro" id="IPR020904">
    <property type="entry name" value="Sc_DH/Rdtase_CS"/>
</dbReference>
<dbReference type="PANTHER" id="PTHR42760">
    <property type="entry name" value="SHORT-CHAIN DEHYDROGENASES/REDUCTASES FAMILY MEMBER"/>
    <property type="match status" value="1"/>
</dbReference>
<name>A0A0P6WTU8_9BACI</name>
<comment type="similarity">
    <text evidence="1">Belongs to the short-chain dehydrogenases/reductases (SDR) family.</text>
</comment>
<evidence type="ECO:0000256" key="1">
    <source>
        <dbReference type="ARBA" id="ARBA00006484"/>
    </source>
</evidence>
<dbReference type="GO" id="GO:0008206">
    <property type="term" value="P:bile acid metabolic process"/>
    <property type="evidence" value="ECO:0007669"/>
    <property type="project" value="UniProtKB-ARBA"/>
</dbReference>
<keyword evidence="2" id="KW-0560">Oxidoreductase</keyword>
<dbReference type="CDD" id="cd05233">
    <property type="entry name" value="SDR_c"/>
    <property type="match status" value="1"/>
</dbReference>
<dbReference type="Proteomes" id="UP000050398">
    <property type="component" value="Unassembled WGS sequence"/>
</dbReference>
<dbReference type="PRINTS" id="PR00080">
    <property type="entry name" value="SDRFAMILY"/>
</dbReference>
<organism evidence="3 4">
    <name type="scientific">Rossellomorea vietnamensis</name>
    <dbReference type="NCBI Taxonomy" id="218284"/>
    <lineage>
        <taxon>Bacteria</taxon>
        <taxon>Bacillati</taxon>
        <taxon>Bacillota</taxon>
        <taxon>Bacilli</taxon>
        <taxon>Bacillales</taxon>
        <taxon>Bacillaceae</taxon>
        <taxon>Rossellomorea</taxon>
    </lineage>
</organism>
<dbReference type="InterPro" id="IPR036291">
    <property type="entry name" value="NAD(P)-bd_dom_sf"/>
</dbReference>
<dbReference type="GO" id="GO:0048038">
    <property type="term" value="F:quinone binding"/>
    <property type="evidence" value="ECO:0007669"/>
    <property type="project" value="TreeGrafter"/>
</dbReference>
<dbReference type="PANTHER" id="PTHR42760:SF133">
    <property type="entry name" value="3-OXOACYL-[ACYL-CARRIER-PROTEIN] REDUCTASE"/>
    <property type="match status" value="1"/>
</dbReference>
<evidence type="ECO:0000256" key="2">
    <source>
        <dbReference type="ARBA" id="ARBA00023002"/>
    </source>
</evidence>
<evidence type="ECO:0000313" key="4">
    <source>
        <dbReference type="Proteomes" id="UP000050398"/>
    </source>
</evidence>
<dbReference type="OrthoDB" id="9803333at2"/>
<reference evidence="3 4" key="1">
    <citation type="submission" date="2015-08" db="EMBL/GenBank/DDBJ databases">
        <title>Draft Genome Sequence of Bacillus vietnamensis UCD-SED5.</title>
        <authorList>
            <person name="Lee R.D."/>
            <person name="Jospin G."/>
            <person name="Lang J.M."/>
            <person name="Coil D.A."/>
            <person name="Eisen J.A."/>
        </authorList>
    </citation>
    <scope>NUCLEOTIDE SEQUENCE [LARGE SCALE GENOMIC DNA]</scope>
    <source>
        <strain evidence="3 4">UCD-SED5</strain>
    </source>
</reference>
<dbReference type="Gene3D" id="3.40.50.720">
    <property type="entry name" value="NAD(P)-binding Rossmann-like Domain"/>
    <property type="match status" value="1"/>
</dbReference>
<dbReference type="PROSITE" id="PS00061">
    <property type="entry name" value="ADH_SHORT"/>
    <property type="match status" value="1"/>
</dbReference>
<dbReference type="GO" id="GO:0016616">
    <property type="term" value="F:oxidoreductase activity, acting on the CH-OH group of donors, NAD or NADP as acceptor"/>
    <property type="evidence" value="ECO:0007669"/>
    <property type="project" value="TreeGrafter"/>
</dbReference>
<comment type="caution">
    <text evidence="3">The sequence shown here is derived from an EMBL/GenBank/DDBJ whole genome shotgun (WGS) entry which is preliminary data.</text>
</comment>
<dbReference type="PATRIC" id="fig|218284.4.peg.302"/>
<protein>
    <submittedName>
        <fullName evidence="3">Uncharacterized protein</fullName>
    </submittedName>
</protein>